<dbReference type="InterPro" id="IPR009057">
    <property type="entry name" value="Homeodomain-like_sf"/>
</dbReference>
<reference evidence="5" key="1">
    <citation type="journal article" date="2015" name="PLoS Genet.">
        <title>The dynamic genome and transcriptome of the human fungal pathogen Blastomyces and close relative Emmonsia.</title>
        <authorList>
            <person name="Munoz J.F."/>
            <person name="Gauthier G.M."/>
            <person name="Desjardins C.A."/>
            <person name="Gallo J.E."/>
            <person name="Holder J."/>
            <person name="Sullivan T.D."/>
            <person name="Marty A.J."/>
            <person name="Carmen J.C."/>
            <person name="Chen Z."/>
            <person name="Ding L."/>
            <person name="Gujja S."/>
            <person name="Magrini V."/>
            <person name="Misas E."/>
            <person name="Mitreva M."/>
            <person name="Priest M."/>
            <person name="Saif S."/>
            <person name="Whiston E.A."/>
            <person name="Young S."/>
            <person name="Zeng Q."/>
            <person name="Goldman W.E."/>
            <person name="Mardis E.R."/>
            <person name="Taylor J.W."/>
            <person name="McEwen J.G."/>
            <person name="Clay O.K."/>
            <person name="Klein B.S."/>
            <person name="Cuomo C.A."/>
        </authorList>
    </citation>
    <scope>NUCLEOTIDE SEQUENCE [LARGE SCALE GENOMIC DNA]</scope>
    <source>
        <strain evidence="5">UAMH 3008</strain>
    </source>
</reference>
<dbReference type="CDD" id="cd00167">
    <property type="entry name" value="SANT"/>
    <property type="match status" value="1"/>
</dbReference>
<organism evidence="4 5">
    <name type="scientific">[Emmonsia] crescens</name>
    <dbReference type="NCBI Taxonomy" id="73230"/>
    <lineage>
        <taxon>Eukaryota</taxon>
        <taxon>Fungi</taxon>
        <taxon>Dikarya</taxon>
        <taxon>Ascomycota</taxon>
        <taxon>Pezizomycotina</taxon>
        <taxon>Eurotiomycetes</taxon>
        <taxon>Eurotiomycetidae</taxon>
        <taxon>Onygenales</taxon>
        <taxon>Ajellomycetaceae</taxon>
        <taxon>Emergomyces</taxon>
    </lineage>
</organism>
<sequence>MKISRLLRPASEGQEQNSPSMASTPVPSTLEKNVHVSPAKKQGSKWSKKEDELLTELRGHGMKWDDISTRLPGRSTISCHLHYQNYLEKHVE</sequence>
<dbReference type="Pfam" id="PF00249">
    <property type="entry name" value="Myb_DNA-binding"/>
    <property type="match status" value="1"/>
</dbReference>
<dbReference type="VEuPathDB" id="FungiDB:EMCG_05467"/>
<evidence type="ECO:0000259" key="3">
    <source>
        <dbReference type="PROSITE" id="PS51294"/>
    </source>
</evidence>
<accession>A0A0G2HPZ0</accession>
<dbReference type="OrthoDB" id="5371386at2759"/>
<proteinExistence type="predicted"/>
<evidence type="ECO:0000256" key="1">
    <source>
        <dbReference type="SAM" id="MobiDB-lite"/>
    </source>
</evidence>
<dbReference type="Gene3D" id="1.10.10.60">
    <property type="entry name" value="Homeodomain-like"/>
    <property type="match status" value="1"/>
</dbReference>
<feature type="domain" description="Myb-like" evidence="2">
    <location>
        <begin position="38"/>
        <end position="87"/>
    </location>
</feature>
<evidence type="ECO:0000313" key="5">
    <source>
        <dbReference type="Proteomes" id="UP000034164"/>
    </source>
</evidence>
<name>A0A0G2HPZ0_9EURO</name>
<dbReference type="SUPFAM" id="SSF46689">
    <property type="entry name" value="Homeodomain-like"/>
    <property type="match status" value="1"/>
</dbReference>
<dbReference type="PROSITE" id="PS50090">
    <property type="entry name" value="MYB_LIKE"/>
    <property type="match status" value="1"/>
</dbReference>
<dbReference type="InterPro" id="IPR017930">
    <property type="entry name" value="Myb_dom"/>
</dbReference>
<dbReference type="AlphaFoldDB" id="A0A0G2HPZ0"/>
<feature type="region of interest" description="Disordered" evidence="1">
    <location>
        <begin position="1"/>
        <end position="50"/>
    </location>
</feature>
<feature type="compositionally biased region" description="Polar residues" evidence="1">
    <location>
        <begin position="13"/>
        <end position="31"/>
    </location>
</feature>
<protein>
    <submittedName>
        <fullName evidence="4">Uncharacterized protein</fullName>
    </submittedName>
</protein>
<dbReference type="PROSITE" id="PS51294">
    <property type="entry name" value="HTH_MYB"/>
    <property type="match status" value="1"/>
</dbReference>
<comment type="caution">
    <text evidence="4">The sequence shown here is derived from an EMBL/GenBank/DDBJ whole genome shotgun (WGS) entry which is preliminary data.</text>
</comment>
<feature type="domain" description="HTH myb-type" evidence="3">
    <location>
        <begin position="40"/>
        <end position="91"/>
    </location>
</feature>
<gene>
    <name evidence="4" type="ORF">EMCG_05467</name>
</gene>
<dbReference type="Proteomes" id="UP000034164">
    <property type="component" value="Unassembled WGS sequence"/>
</dbReference>
<dbReference type="SMART" id="SM00717">
    <property type="entry name" value="SANT"/>
    <property type="match status" value="1"/>
</dbReference>
<dbReference type="InterPro" id="IPR001005">
    <property type="entry name" value="SANT/Myb"/>
</dbReference>
<evidence type="ECO:0000313" key="4">
    <source>
        <dbReference type="EMBL" id="KKZ59133.1"/>
    </source>
</evidence>
<dbReference type="EMBL" id="LCZI01001688">
    <property type="protein sequence ID" value="KKZ59133.1"/>
    <property type="molecule type" value="Genomic_DNA"/>
</dbReference>
<evidence type="ECO:0000259" key="2">
    <source>
        <dbReference type="PROSITE" id="PS50090"/>
    </source>
</evidence>